<name>A0AAV4F7X4_9GAST</name>
<protein>
    <submittedName>
        <fullName evidence="2">Uncharacterized protein</fullName>
    </submittedName>
</protein>
<dbReference type="AlphaFoldDB" id="A0AAV4F7X4"/>
<keyword evidence="3" id="KW-1185">Reference proteome</keyword>
<evidence type="ECO:0000313" key="3">
    <source>
        <dbReference type="Proteomes" id="UP000762676"/>
    </source>
</evidence>
<comment type="caution">
    <text evidence="2">The sequence shown here is derived from an EMBL/GenBank/DDBJ whole genome shotgun (WGS) entry which is preliminary data.</text>
</comment>
<reference evidence="2 3" key="1">
    <citation type="journal article" date="2021" name="Elife">
        <title>Chloroplast acquisition without the gene transfer in kleptoplastic sea slugs, Plakobranchus ocellatus.</title>
        <authorList>
            <person name="Maeda T."/>
            <person name="Takahashi S."/>
            <person name="Yoshida T."/>
            <person name="Shimamura S."/>
            <person name="Takaki Y."/>
            <person name="Nagai Y."/>
            <person name="Toyoda A."/>
            <person name="Suzuki Y."/>
            <person name="Arimoto A."/>
            <person name="Ishii H."/>
            <person name="Satoh N."/>
            <person name="Nishiyama T."/>
            <person name="Hasebe M."/>
            <person name="Maruyama T."/>
            <person name="Minagawa J."/>
            <person name="Obokata J."/>
            <person name="Shigenobu S."/>
        </authorList>
    </citation>
    <scope>NUCLEOTIDE SEQUENCE [LARGE SCALE GENOMIC DNA]</scope>
</reference>
<organism evidence="2 3">
    <name type="scientific">Elysia marginata</name>
    <dbReference type="NCBI Taxonomy" id="1093978"/>
    <lineage>
        <taxon>Eukaryota</taxon>
        <taxon>Metazoa</taxon>
        <taxon>Spiralia</taxon>
        <taxon>Lophotrochozoa</taxon>
        <taxon>Mollusca</taxon>
        <taxon>Gastropoda</taxon>
        <taxon>Heterobranchia</taxon>
        <taxon>Euthyneura</taxon>
        <taxon>Panpulmonata</taxon>
        <taxon>Sacoglossa</taxon>
        <taxon>Placobranchoidea</taxon>
        <taxon>Plakobranchidae</taxon>
        <taxon>Elysia</taxon>
    </lineage>
</organism>
<dbReference type="EMBL" id="BMAT01011202">
    <property type="protein sequence ID" value="GFR68435.1"/>
    <property type="molecule type" value="Genomic_DNA"/>
</dbReference>
<sequence>MHASRVNCKFYADVITDPLSPKAVYRAEVSVGVPANSDNELASSSPPQSDSSATEQHGPTPAGLLPSPGKQPPGPAGQARDLTPGPSLGPLDLLTDTSYGTSTATLFHVN</sequence>
<evidence type="ECO:0000313" key="2">
    <source>
        <dbReference type="EMBL" id="GFR68435.1"/>
    </source>
</evidence>
<gene>
    <name evidence="2" type="ORF">ElyMa_005608400</name>
</gene>
<feature type="region of interest" description="Disordered" evidence="1">
    <location>
        <begin position="36"/>
        <end position="110"/>
    </location>
</feature>
<accession>A0AAV4F7X4</accession>
<proteinExistence type="predicted"/>
<feature type="compositionally biased region" description="Low complexity" evidence="1">
    <location>
        <begin position="43"/>
        <end position="52"/>
    </location>
</feature>
<dbReference type="Proteomes" id="UP000762676">
    <property type="component" value="Unassembled WGS sequence"/>
</dbReference>
<evidence type="ECO:0000256" key="1">
    <source>
        <dbReference type="SAM" id="MobiDB-lite"/>
    </source>
</evidence>
<feature type="compositionally biased region" description="Polar residues" evidence="1">
    <location>
        <begin position="95"/>
        <end position="110"/>
    </location>
</feature>